<dbReference type="RefSeq" id="WP_420069693.1">
    <property type="nucleotide sequence ID" value="NZ_JBCHKQ010000002.1"/>
</dbReference>
<dbReference type="Proteomes" id="UP001466331">
    <property type="component" value="Unassembled WGS sequence"/>
</dbReference>
<organism evidence="1 2">
    <name type="scientific">Rarispira pelagica</name>
    <dbReference type="NCBI Taxonomy" id="3141764"/>
    <lineage>
        <taxon>Bacteria</taxon>
        <taxon>Pseudomonadati</taxon>
        <taxon>Spirochaetota</taxon>
        <taxon>Spirochaetia</taxon>
        <taxon>Winmispirales</taxon>
        <taxon>Winmispiraceae</taxon>
        <taxon>Rarispira</taxon>
    </lineage>
</organism>
<protein>
    <submittedName>
        <fullName evidence="1">DUF432 domain-containing protein</fullName>
    </submittedName>
</protein>
<evidence type="ECO:0000313" key="1">
    <source>
        <dbReference type="EMBL" id="MEM5948247.1"/>
    </source>
</evidence>
<dbReference type="EMBL" id="JBCHKQ010000002">
    <property type="protein sequence ID" value="MEM5948247.1"/>
    <property type="molecule type" value="Genomic_DNA"/>
</dbReference>
<dbReference type="Pfam" id="PF04254">
    <property type="entry name" value="DUF432"/>
    <property type="match status" value="1"/>
</dbReference>
<name>A0ABU9UC55_9SPIR</name>
<keyword evidence="2" id="KW-1185">Reference proteome</keyword>
<proteinExistence type="predicted"/>
<reference evidence="1 2" key="1">
    <citation type="submission" date="2024-03" db="EMBL/GenBank/DDBJ databases">
        <title>Ignisphaera cupida sp. nov., a hyperthermophilic hydrolytic archaeon from a hot spring of Kamchatka, and proposal of Ignisphaeraceae fam. nov.</title>
        <authorList>
            <person name="Podosokorskaya O.A."/>
            <person name="Elcheninov A.G."/>
            <person name="Maltseva A.I."/>
            <person name="Zayulina K.S."/>
            <person name="Novikov A."/>
            <person name="Merkel A.Y."/>
        </authorList>
    </citation>
    <scope>NUCLEOTIDE SEQUENCE [LARGE SCALE GENOMIC DNA]</scope>
    <source>
        <strain evidence="1 2">38H-sp</strain>
    </source>
</reference>
<evidence type="ECO:0000313" key="2">
    <source>
        <dbReference type="Proteomes" id="UP001466331"/>
    </source>
</evidence>
<gene>
    <name evidence="1" type="ORF">WKV44_06800</name>
</gene>
<sequence length="257" mass="29577">MLNIQAEENAVYRIAANKLRIYLRKRGSLLDMVYRYSKNSSQPEIIKIEEIPSHRENIISQILIKEDSKEISIKPQLPDRPIAVNLSTELRIQANYKATVYVQIPLWMQLAIMSDAGTVKLTELPSSVLSNTWLGTSETGFIAYSYKSDVFTEKKPPLKYQETYFAVPVSIDNKKSEIIVVEKLTVPTQYLFLYKKDSLYKTQPVNIIYKKDTELPQFFIEKSIQEDAEEIISYPREKTSPHMLALGESIKKIFSGI</sequence>
<dbReference type="InterPro" id="IPR007366">
    <property type="entry name" value="DUF432"/>
</dbReference>
<comment type="caution">
    <text evidence="1">The sequence shown here is derived from an EMBL/GenBank/DDBJ whole genome shotgun (WGS) entry which is preliminary data.</text>
</comment>
<accession>A0ABU9UC55</accession>